<comment type="subcellular location">
    <subcellularLocation>
        <location evidence="2">Chromosome</location>
    </subcellularLocation>
    <subcellularLocation>
        <location evidence="1">Nucleus</location>
    </subcellularLocation>
</comment>
<dbReference type="PANTHER" id="PTHR28547:SF1">
    <property type="entry name" value="PROTEIN MMS22-LIKE"/>
    <property type="match status" value="1"/>
</dbReference>
<evidence type="ECO:0000256" key="8">
    <source>
        <dbReference type="ARBA" id="ARBA00023204"/>
    </source>
</evidence>
<dbReference type="EMBL" id="NEVH01011876">
    <property type="protein sequence ID" value="PNF31543.1"/>
    <property type="molecule type" value="Genomic_DNA"/>
</dbReference>
<dbReference type="AlphaFoldDB" id="A0A2J7QSJ8"/>
<evidence type="ECO:0000256" key="4">
    <source>
        <dbReference type="ARBA" id="ARBA00021061"/>
    </source>
</evidence>
<keyword evidence="7" id="KW-0156">Chromatin regulator</keyword>
<reference evidence="13 14" key="1">
    <citation type="submission" date="2017-12" db="EMBL/GenBank/DDBJ databases">
        <title>Hemimetabolous genomes reveal molecular basis of termite eusociality.</title>
        <authorList>
            <person name="Harrison M.C."/>
            <person name="Jongepier E."/>
            <person name="Robertson H.M."/>
            <person name="Arning N."/>
            <person name="Bitard-Feildel T."/>
            <person name="Chao H."/>
            <person name="Childers C.P."/>
            <person name="Dinh H."/>
            <person name="Doddapaneni H."/>
            <person name="Dugan S."/>
            <person name="Gowin J."/>
            <person name="Greiner C."/>
            <person name="Han Y."/>
            <person name="Hu H."/>
            <person name="Hughes D.S.T."/>
            <person name="Huylmans A.-K."/>
            <person name="Kemena C."/>
            <person name="Kremer L.P.M."/>
            <person name="Lee S.L."/>
            <person name="Lopez-Ezquerra A."/>
            <person name="Mallet L."/>
            <person name="Monroy-Kuhn J.M."/>
            <person name="Moser A."/>
            <person name="Murali S.C."/>
            <person name="Muzny D.M."/>
            <person name="Otani S."/>
            <person name="Piulachs M.-D."/>
            <person name="Poelchau M."/>
            <person name="Qu J."/>
            <person name="Schaub F."/>
            <person name="Wada-Katsumata A."/>
            <person name="Worley K.C."/>
            <person name="Xie Q."/>
            <person name="Ylla G."/>
            <person name="Poulsen M."/>
            <person name="Gibbs R.A."/>
            <person name="Schal C."/>
            <person name="Richards S."/>
            <person name="Belles X."/>
            <person name="Korb J."/>
            <person name="Bornberg-Bauer E."/>
        </authorList>
    </citation>
    <scope>NUCLEOTIDE SEQUENCE [LARGE SCALE GENOMIC DNA]</scope>
    <source>
        <tissue evidence="13">Whole body</tissue>
    </source>
</reference>
<keyword evidence="8" id="KW-0234">DNA repair</keyword>
<dbReference type="PANTHER" id="PTHR28547">
    <property type="entry name" value="PROTEIN MMS22-LIKE"/>
    <property type="match status" value="1"/>
</dbReference>
<gene>
    <name evidence="13" type="ORF">B7P43_G00781</name>
</gene>
<dbReference type="Pfam" id="PF14910">
    <property type="entry name" value="MMS22L_N"/>
    <property type="match status" value="1"/>
</dbReference>
<comment type="similarity">
    <text evidence="3">Belongs to the MMS22 family. MMS22L subfamily.</text>
</comment>
<name>A0A2J7QSJ8_9NEOP</name>
<evidence type="ECO:0000259" key="11">
    <source>
        <dbReference type="Pfam" id="PF14910"/>
    </source>
</evidence>
<sequence>MADDVTVITPPLSPHEIKSGNARSDTGDNIHFNWFTCAGEASQWDMRVHPDSFIMKGEMNIIADYTNIWKRLKNPVVLFGRNFDQDSALLFQSKLLFRIATKDFMILDSALRLSSHLPSNVPASLKPGTDNYMQLRKQICELMAYTRSYIARVLADENSIWLLGNLITSLSENLFALRLLLRSMRDLPDYIIMHSGSSHGNKCSQASYHLFHAHLDLRWYHLTILHQLVKCQNLYITLDDYQQNSKDHKLIDKNILEEQVLLLLSDLIVIAVTKFERMSLNESLKKTPFSCTCVRELWLMLQLFLDRLHEVEHGKSFWSYLNQLLDVVLGKKSLSNTSVYNCSALSLPEEYTCTDRVSFCLWLLVHLAQLNGYTEEGQYVGTGSGRVESNYPQLEAALKSCVSADSTVTEVQLRVIVRLVTALVTEWWEARSEPVMILWEYYHRRLNSAFFIPGAALDTIAIMSKTGAGLLQQVKSRLEVSEAAQDEDSFSLFLCLLGKHLMCCVSHGQQRHWHHMKGRIYSKFSPNKLLALTELGLYHFVSLFLTLALTVDLQEVSKKLQDLLSLLPIGSIDLNRQHVILKLNFALMQLYVERGLDIADIALPLQSIGMELCTHKSGNSVMLMRTFVEGIQDIIDVSPTLQLSEHSLIGGWITHYLSNSSLVDSCRLLDTVNSIVSKLRQTLNYIMDEDSTDGRQPRKMVEVLLQHVLPYVQSQYSNTVTQPPFQVADLAASFTLLALEQPNFQTQSFDQLFGYFVTSEKVNIRLMKRYLSLVLLEDTVMRIVIDPSKNYESIVIQAWVRCSLLSVNETSEELSDLARAMVRLPVIKDLCQPSAVCLGDADDPLFTFIKLVGLKYKSLQDIHRKSQFHEKCLIYFMQVDKCVSSVVGCATSSSELVSRIYVCAACMVCHCGQILYTKSKPNCLLPSLVNHLLLPHAIYRPETQLHPFIASAIKKTLHQFIFGIAKLNPKQDVFIARILRDIVIQYLPRIVAKSGNSVNIEGAFTTHPLLKCFTECEKPEIWILVLESLSEKFFTCRGTVPHEQAVLALGFLMDVITSKKFCVDLVKEIIDCSLLKIFELAMFASDGHIARRQAVGFIRATVNIDVFKQNIVLRESFLSVFMMLCHKHLAFSSAYVFRLSTCLAELCPELMVKCLPQLKDLVKTVELKRGVGYDPGLRNGLGKLSSLLGIQET</sequence>
<evidence type="ECO:0000256" key="6">
    <source>
        <dbReference type="ARBA" id="ARBA00022763"/>
    </source>
</evidence>
<evidence type="ECO:0000256" key="10">
    <source>
        <dbReference type="ARBA" id="ARBA00033326"/>
    </source>
</evidence>
<protein>
    <recommendedName>
        <fullName evidence="4">Protein MMS22-like</fullName>
    </recommendedName>
    <alternativeName>
        <fullName evidence="10">Methyl methanesulfonate-sensitivity protein 22-like</fullName>
    </alternativeName>
</protein>
<evidence type="ECO:0000256" key="2">
    <source>
        <dbReference type="ARBA" id="ARBA00004286"/>
    </source>
</evidence>
<evidence type="ECO:0000256" key="5">
    <source>
        <dbReference type="ARBA" id="ARBA00022454"/>
    </source>
</evidence>
<evidence type="ECO:0000256" key="7">
    <source>
        <dbReference type="ARBA" id="ARBA00022853"/>
    </source>
</evidence>
<feature type="domain" description="MMS22-like C-terminal" evidence="12">
    <location>
        <begin position="812"/>
        <end position="1188"/>
    </location>
</feature>
<evidence type="ECO:0000313" key="13">
    <source>
        <dbReference type="EMBL" id="PNF31543.1"/>
    </source>
</evidence>
<dbReference type="OrthoDB" id="8193282at2759"/>
<dbReference type="GO" id="GO:0031297">
    <property type="term" value="P:replication fork processing"/>
    <property type="evidence" value="ECO:0007669"/>
    <property type="project" value="InterPro"/>
</dbReference>
<evidence type="ECO:0000256" key="3">
    <source>
        <dbReference type="ARBA" id="ARBA00006585"/>
    </source>
</evidence>
<dbReference type="STRING" id="105785.A0A2J7QSJ8"/>
<keyword evidence="5" id="KW-0158">Chromosome</keyword>
<evidence type="ECO:0000259" key="12">
    <source>
        <dbReference type="Pfam" id="PF14911"/>
    </source>
</evidence>
<evidence type="ECO:0000256" key="1">
    <source>
        <dbReference type="ARBA" id="ARBA00004123"/>
    </source>
</evidence>
<feature type="domain" description="Protein MMS22-like N-terminal" evidence="11">
    <location>
        <begin position="34"/>
        <end position="692"/>
    </location>
</feature>
<dbReference type="InterPro" id="IPR029424">
    <property type="entry name" value="MMS22L_C"/>
</dbReference>
<dbReference type="Proteomes" id="UP000235965">
    <property type="component" value="Unassembled WGS sequence"/>
</dbReference>
<dbReference type="FunCoup" id="A0A2J7QSJ8">
    <property type="interactions" value="45"/>
</dbReference>
<proteinExistence type="inferred from homology"/>
<dbReference type="InterPro" id="IPR042320">
    <property type="entry name" value="MMS22-like"/>
</dbReference>
<organism evidence="13 14">
    <name type="scientific">Cryptotermes secundus</name>
    <dbReference type="NCBI Taxonomy" id="105785"/>
    <lineage>
        <taxon>Eukaryota</taxon>
        <taxon>Metazoa</taxon>
        <taxon>Ecdysozoa</taxon>
        <taxon>Arthropoda</taxon>
        <taxon>Hexapoda</taxon>
        <taxon>Insecta</taxon>
        <taxon>Pterygota</taxon>
        <taxon>Neoptera</taxon>
        <taxon>Polyneoptera</taxon>
        <taxon>Dictyoptera</taxon>
        <taxon>Blattodea</taxon>
        <taxon>Blattoidea</taxon>
        <taxon>Termitoidae</taxon>
        <taxon>Kalotermitidae</taxon>
        <taxon>Cryptotermitinae</taxon>
        <taxon>Cryptotermes</taxon>
    </lineage>
</organism>
<comment type="caution">
    <text evidence="13">The sequence shown here is derived from an EMBL/GenBank/DDBJ whole genome shotgun (WGS) entry which is preliminary data.</text>
</comment>
<evidence type="ECO:0000256" key="9">
    <source>
        <dbReference type="ARBA" id="ARBA00023242"/>
    </source>
</evidence>
<evidence type="ECO:0000313" key="14">
    <source>
        <dbReference type="Proteomes" id="UP000235965"/>
    </source>
</evidence>
<keyword evidence="6" id="KW-0227">DNA damage</keyword>
<dbReference type="GO" id="GO:0043596">
    <property type="term" value="C:nuclear replication fork"/>
    <property type="evidence" value="ECO:0007669"/>
    <property type="project" value="TreeGrafter"/>
</dbReference>
<dbReference type="GO" id="GO:0000724">
    <property type="term" value="P:double-strand break repair via homologous recombination"/>
    <property type="evidence" value="ECO:0007669"/>
    <property type="project" value="InterPro"/>
</dbReference>
<dbReference type="GO" id="GO:0006325">
    <property type="term" value="P:chromatin organization"/>
    <property type="evidence" value="ECO:0007669"/>
    <property type="project" value="UniProtKB-KW"/>
</dbReference>
<keyword evidence="9" id="KW-0539">Nucleus</keyword>
<dbReference type="Pfam" id="PF14911">
    <property type="entry name" value="MMS22L_C"/>
    <property type="match status" value="1"/>
</dbReference>
<accession>A0A2J7QSJ8</accession>
<dbReference type="InterPro" id="IPR029425">
    <property type="entry name" value="MMS22L_N"/>
</dbReference>
<keyword evidence="14" id="KW-1185">Reference proteome</keyword>
<dbReference type="InParanoid" id="A0A2J7QSJ8"/>